<proteinExistence type="predicted"/>
<accession>A0A2K2DKS0</accession>
<evidence type="ECO:0000313" key="4">
    <source>
        <dbReference type="EMBL" id="PNT74876.1"/>
    </source>
</evidence>
<protein>
    <recommendedName>
        <fullName evidence="3">DUF2921 domain-containing protein</fullName>
    </recommendedName>
</protein>
<dbReference type="STRING" id="15368.A0A2K2DKS0"/>
<keyword evidence="6" id="KW-1185">Reference proteome</keyword>
<evidence type="ECO:0000313" key="6">
    <source>
        <dbReference type="Proteomes" id="UP000008810"/>
    </source>
</evidence>
<feature type="domain" description="DUF2921" evidence="3">
    <location>
        <begin position="101"/>
        <end position="223"/>
    </location>
</feature>
<feature type="region of interest" description="Disordered" evidence="1">
    <location>
        <begin position="430"/>
        <end position="460"/>
    </location>
</feature>
<feature type="chain" id="PRO_5033762426" description="DUF2921 domain-containing protein" evidence="2">
    <location>
        <begin position="22"/>
        <end position="460"/>
    </location>
</feature>
<dbReference type="Proteomes" id="UP000008810">
    <property type="component" value="Chromosome 1"/>
</dbReference>
<dbReference type="InParanoid" id="A0A2K2DKS0"/>
<dbReference type="OrthoDB" id="618601at2759"/>
<dbReference type="Gramene" id="PNT74876">
    <property type="protein sequence ID" value="PNT74876"/>
    <property type="gene ID" value="BRADI_1g23526v3"/>
</dbReference>
<dbReference type="EMBL" id="CM000880">
    <property type="protein sequence ID" value="PNT74876.1"/>
    <property type="molecule type" value="Genomic_DNA"/>
</dbReference>
<name>A0A2K2DKS0_BRADI</name>
<keyword evidence="2" id="KW-0732">Signal</keyword>
<dbReference type="EnsemblPlants" id="PNT74876">
    <property type="protein sequence ID" value="PNT74876"/>
    <property type="gene ID" value="BRADI_1g23526v3"/>
</dbReference>
<organism evidence="4">
    <name type="scientific">Brachypodium distachyon</name>
    <name type="common">Purple false brome</name>
    <name type="synonym">Trachynia distachya</name>
    <dbReference type="NCBI Taxonomy" id="15368"/>
    <lineage>
        <taxon>Eukaryota</taxon>
        <taxon>Viridiplantae</taxon>
        <taxon>Streptophyta</taxon>
        <taxon>Embryophyta</taxon>
        <taxon>Tracheophyta</taxon>
        <taxon>Spermatophyta</taxon>
        <taxon>Magnoliopsida</taxon>
        <taxon>Liliopsida</taxon>
        <taxon>Poales</taxon>
        <taxon>Poaceae</taxon>
        <taxon>BOP clade</taxon>
        <taxon>Pooideae</taxon>
        <taxon>Stipodae</taxon>
        <taxon>Brachypodieae</taxon>
        <taxon>Brachypodium</taxon>
    </lineage>
</organism>
<gene>
    <name evidence="4" type="ORF">BRADI_1g23526v3</name>
</gene>
<reference evidence="4 5" key="1">
    <citation type="journal article" date="2010" name="Nature">
        <title>Genome sequencing and analysis of the model grass Brachypodium distachyon.</title>
        <authorList>
            <consortium name="International Brachypodium Initiative"/>
        </authorList>
    </citation>
    <scope>NUCLEOTIDE SEQUENCE [LARGE SCALE GENOMIC DNA]</scope>
    <source>
        <strain evidence="4 5">Bd21</strain>
    </source>
</reference>
<dbReference type="PANTHER" id="PTHR33389">
    <property type="entry name" value="FAMILY PROTEIN, PUTATIVE (DUF2921)-RELATED"/>
    <property type="match status" value="1"/>
</dbReference>
<feature type="signal peptide" evidence="2">
    <location>
        <begin position="1"/>
        <end position="21"/>
    </location>
</feature>
<evidence type="ECO:0000256" key="1">
    <source>
        <dbReference type="SAM" id="MobiDB-lite"/>
    </source>
</evidence>
<reference evidence="4" key="2">
    <citation type="submission" date="2017-06" db="EMBL/GenBank/DDBJ databases">
        <title>WGS assembly of Brachypodium distachyon.</title>
        <authorList>
            <consortium name="The International Brachypodium Initiative"/>
            <person name="Lucas S."/>
            <person name="Harmon-Smith M."/>
            <person name="Lail K."/>
            <person name="Tice H."/>
            <person name="Grimwood J."/>
            <person name="Bruce D."/>
            <person name="Barry K."/>
            <person name="Shu S."/>
            <person name="Lindquist E."/>
            <person name="Wang M."/>
            <person name="Pitluck S."/>
            <person name="Vogel J.P."/>
            <person name="Garvin D.F."/>
            <person name="Mockler T.C."/>
            <person name="Schmutz J."/>
            <person name="Rokhsar D."/>
            <person name="Bevan M.W."/>
        </authorList>
    </citation>
    <scope>NUCLEOTIDE SEQUENCE</scope>
    <source>
        <strain evidence="4">Bd21</strain>
    </source>
</reference>
<evidence type="ECO:0000256" key="2">
    <source>
        <dbReference type="SAM" id="SignalP"/>
    </source>
</evidence>
<evidence type="ECO:0000313" key="5">
    <source>
        <dbReference type="EnsemblPlants" id="PNT74876"/>
    </source>
</evidence>
<evidence type="ECO:0000259" key="3">
    <source>
        <dbReference type="Pfam" id="PF25333"/>
    </source>
</evidence>
<dbReference type="InterPro" id="IPR057425">
    <property type="entry name" value="DUF2921_N"/>
</dbReference>
<dbReference type="PANTHER" id="PTHR33389:SF3">
    <property type="entry name" value="OS07G0580700 PROTEIN"/>
    <property type="match status" value="1"/>
</dbReference>
<feature type="compositionally biased region" description="Basic and acidic residues" evidence="1">
    <location>
        <begin position="434"/>
        <end position="450"/>
    </location>
</feature>
<dbReference type="Pfam" id="PF25333">
    <property type="entry name" value="DUF2921_N"/>
    <property type="match status" value="1"/>
</dbReference>
<reference evidence="5" key="3">
    <citation type="submission" date="2018-08" db="UniProtKB">
        <authorList>
            <consortium name="EnsemblPlants"/>
        </authorList>
    </citation>
    <scope>IDENTIFICATION</scope>
    <source>
        <strain evidence="5">cv. Bd21</strain>
    </source>
</reference>
<dbReference type="AlphaFoldDB" id="A0A2K2DKS0"/>
<sequence length="460" mass="50022">MASSMPFLGVILLCLCITTSSLYFDPSDQIELAHDYLRFADVNRHCHSVVSSAKELTYDSYLPNPNAPRKGARRLPDPLSLATLATTHVEDVSRKSPVPEFGPYPSMSAASPELNISAGRTRIKIVFEGVYTESAKGDGERVLCMVGTALLPKRSGSGSGGNGIDPWGWAKNSGRSSFQPPVMADSNILLLLRYPKELTLTTRAVLGTMGSTSARDAAYFDTVELVAGLTQSNFLYQFRPEELVAGAGLTQLSLRATPPPTSFPTVQGRMCTTGATRATSFGGSGTHRQDRPAWWRAVASRSTSCASSGCACTSRIPTTISITRRDTMLGWITGVDAAGGAAQAAPLLSFQQRMHPPRIWNYHADDGPPSLVKLSYRYSYTKIKRAGELLRRSQSQSDLCKIIVKSMPLSYPRKDGTGYYRRRPIVPRRHTHSLFHDRAKPVPTAGKDRAPNPSLGSLLP</sequence>